<organism evidence="3 4">
    <name type="scientific">Aureimonas jatrophae</name>
    <dbReference type="NCBI Taxonomy" id="1166073"/>
    <lineage>
        <taxon>Bacteria</taxon>
        <taxon>Pseudomonadati</taxon>
        <taxon>Pseudomonadota</taxon>
        <taxon>Alphaproteobacteria</taxon>
        <taxon>Hyphomicrobiales</taxon>
        <taxon>Aurantimonadaceae</taxon>
        <taxon>Aureimonas</taxon>
    </lineage>
</organism>
<evidence type="ECO:0000313" key="4">
    <source>
        <dbReference type="Proteomes" id="UP000198793"/>
    </source>
</evidence>
<proteinExistence type="predicted"/>
<dbReference type="AlphaFoldDB" id="A0A1H0CBX5"/>
<dbReference type="STRING" id="1166073.SAMN05192530_101234"/>
<feature type="domain" description="Response regulatory" evidence="2">
    <location>
        <begin position="22"/>
        <end position="133"/>
    </location>
</feature>
<sequence length="146" mass="16001">MRSRTLGPNSDSTDRSRLAGLRVFAVEDESIVAMQLEDILCDLGCDLVDLAMRLQKALDRLAEEPVIEAAVLDVNIAGEKVYPVAERLRERGVPIVFATGYGRGGLQPEWQDCEVIQKPYTEAQIADALVRALDAAPIHDRVNAQG</sequence>
<feature type="modified residue" description="4-aspartylphosphate" evidence="1">
    <location>
        <position position="73"/>
    </location>
</feature>
<gene>
    <name evidence="3" type="ORF">SAMN05192530_101234</name>
</gene>
<dbReference type="EMBL" id="FNIT01000001">
    <property type="protein sequence ID" value="SDN55333.1"/>
    <property type="molecule type" value="Genomic_DNA"/>
</dbReference>
<dbReference type="InterPro" id="IPR011006">
    <property type="entry name" value="CheY-like_superfamily"/>
</dbReference>
<evidence type="ECO:0000259" key="2">
    <source>
        <dbReference type="PROSITE" id="PS50110"/>
    </source>
</evidence>
<dbReference type="InterPro" id="IPR001789">
    <property type="entry name" value="Sig_transdc_resp-reg_receiver"/>
</dbReference>
<dbReference type="Gene3D" id="3.40.50.2300">
    <property type="match status" value="1"/>
</dbReference>
<keyword evidence="1" id="KW-0597">Phosphoprotein</keyword>
<name>A0A1H0CBX5_9HYPH</name>
<dbReference type="PROSITE" id="PS50110">
    <property type="entry name" value="RESPONSE_REGULATORY"/>
    <property type="match status" value="1"/>
</dbReference>
<evidence type="ECO:0000313" key="3">
    <source>
        <dbReference type="EMBL" id="SDN55333.1"/>
    </source>
</evidence>
<dbReference type="SUPFAM" id="SSF52172">
    <property type="entry name" value="CheY-like"/>
    <property type="match status" value="1"/>
</dbReference>
<accession>A0A1H0CBX5</accession>
<dbReference type="GO" id="GO:0000160">
    <property type="term" value="P:phosphorelay signal transduction system"/>
    <property type="evidence" value="ECO:0007669"/>
    <property type="project" value="InterPro"/>
</dbReference>
<protein>
    <submittedName>
        <fullName evidence="3">CheY chemotaxis protein or a CheY-like REC (Receiver) domain</fullName>
    </submittedName>
</protein>
<keyword evidence="4" id="KW-1185">Reference proteome</keyword>
<reference evidence="3 4" key="1">
    <citation type="submission" date="2016-10" db="EMBL/GenBank/DDBJ databases">
        <authorList>
            <person name="de Groot N.N."/>
        </authorList>
    </citation>
    <scope>NUCLEOTIDE SEQUENCE [LARGE SCALE GENOMIC DNA]</scope>
    <source>
        <strain evidence="4">L7-484,KACC 16230,DSM 25025</strain>
    </source>
</reference>
<dbReference type="Proteomes" id="UP000198793">
    <property type="component" value="Unassembled WGS sequence"/>
</dbReference>
<evidence type="ECO:0000256" key="1">
    <source>
        <dbReference type="PROSITE-ProRule" id="PRU00169"/>
    </source>
</evidence>
<dbReference type="SMART" id="SM00448">
    <property type="entry name" value="REC"/>
    <property type="match status" value="1"/>
</dbReference>
<dbReference type="OrthoDB" id="582170at2"/>